<dbReference type="Proteomes" id="UP001381693">
    <property type="component" value="Unassembled WGS sequence"/>
</dbReference>
<comment type="caution">
    <text evidence="2">The sequence shown here is derived from an EMBL/GenBank/DDBJ whole genome shotgun (WGS) entry which is preliminary data.</text>
</comment>
<protein>
    <recommendedName>
        <fullName evidence="4">Wsv285</fullName>
    </recommendedName>
</protein>
<keyword evidence="3" id="KW-1185">Reference proteome</keyword>
<evidence type="ECO:0000256" key="1">
    <source>
        <dbReference type="SAM" id="MobiDB-lite"/>
    </source>
</evidence>
<evidence type="ECO:0008006" key="4">
    <source>
        <dbReference type="Google" id="ProtNLM"/>
    </source>
</evidence>
<feature type="compositionally biased region" description="Acidic residues" evidence="1">
    <location>
        <begin position="462"/>
        <end position="474"/>
    </location>
</feature>
<feature type="compositionally biased region" description="Basic and acidic residues" evidence="1">
    <location>
        <begin position="486"/>
        <end position="516"/>
    </location>
</feature>
<evidence type="ECO:0000313" key="2">
    <source>
        <dbReference type="EMBL" id="KAK7073852.1"/>
    </source>
</evidence>
<feature type="non-terminal residue" evidence="2">
    <location>
        <position position="555"/>
    </location>
</feature>
<proteinExistence type="predicted"/>
<feature type="compositionally biased region" description="Acidic residues" evidence="1">
    <location>
        <begin position="538"/>
        <end position="555"/>
    </location>
</feature>
<gene>
    <name evidence="2" type="ORF">SK128_001449</name>
</gene>
<accession>A0AAN9A8H8</accession>
<feature type="region of interest" description="Disordered" evidence="1">
    <location>
        <begin position="460"/>
        <end position="555"/>
    </location>
</feature>
<sequence>MSFNTPSSNDSKSGENCGIFAGSCFATETDKSWLRGIMQADSSQQRGGSDGGDTNNSAGQFSYERFRWGEGTASVAQNSAINLLPVCKGEEGRQFFLCMIYFINKSLNDIENPLMCEEKNIFGEDQLENYKTYKELFTAAVCSNPANVYRVVCDLFVNLVLPRLRNPISQQIEQVKQITTSSGQQKSRIVTEYGCVDTQYNNTPPLMLEERGDNFNINFQNNKLEGYNESNGVEEVTSSQVVNAKAALEDIVNNKMKRDGSVFDYMQENKMSLREFSLKTGKLVREFNALTTRIVVGICRKRRIEERSEACRQVTPENKTAEQVISEPENVRVYFSLFKFLIKFTLRNYNAAVTSAINRRGYISSIYNITGYRFCNNGDVIKYHETIASIYSCVSYTDYFSTRGNEVENASKIDEMEGYNKTVACLSKQVNINSSENADEVESSVLKMFALKVFNCGYSDSSDSDDSDVDTNDDDDRKKRNSNKKITTETKKRKLEEDDAVGKRVSKPEEKKHKLSEAVIVEEKEEETSTPPASEPVPDLEDSGSVNMEEDSSVE</sequence>
<dbReference type="EMBL" id="JAXCGZ010012025">
    <property type="protein sequence ID" value="KAK7073852.1"/>
    <property type="molecule type" value="Genomic_DNA"/>
</dbReference>
<dbReference type="AlphaFoldDB" id="A0AAN9A8H8"/>
<organism evidence="2 3">
    <name type="scientific">Halocaridina rubra</name>
    <name type="common">Hawaiian red shrimp</name>
    <dbReference type="NCBI Taxonomy" id="373956"/>
    <lineage>
        <taxon>Eukaryota</taxon>
        <taxon>Metazoa</taxon>
        <taxon>Ecdysozoa</taxon>
        <taxon>Arthropoda</taxon>
        <taxon>Crustacea</taxon>
        <taxon>Multicrustacea</taxon>
        <taxon>Malacostraca</taxon>
        <taxon>Eumalacostraca</taxon>
        <taxon>Eucarida</taxon>
        <taxon>Decapoda</taxon>
        <taxon>Pleocyemata</taxon>
        <taxon>Caridea</taxon>
        <taxon>Atyoidea</taxon>
        <taxon>Atyidae</taxon>
        <taxon>Halocaridina</taxon>
    </lineage>
</organism>
<evidence type="ECO:0000313" key="3">
    <source>
        <dbReference type="Proteomes" id="UP001381693"/>
    </source>
</evidence>
<name>A0AAN9A8H8_HALRR</name>
<reference evidence="2 3" key="1">
    <citation type="submission" date="2023-11" db="EMBL/GenBank/DDBJ databases">
        <title>Halocaridina rubra genome assembly.</title>
        <authorList>
            <person name="Smith C."/>
        </authorList>
    </citation>
    <scope>NUCLEOTIDE SEQUENCE [LARGE SCALE GENOMIC DNA]</scope>
    <source>
        <strain evidence="2">EP-1</strain>
        <tissue evidence="2">Whole</tissue>
    </source>
</reference>